<comment type="caution">
    <text evidence="2">The sequence shown here is derived from an EMBL/GenBank/DDBJ whole genome shotgun (WGS) entry which is preliminary data.</text>
</comment>
<dbReference type="InterPro" id="IPR004919">
    <property type="entry name" value="GmrSD_N"/>
</dbReference>
<dbReference type="AlphaFoldDB" id="A0A327RS28"/>
<evidence type="ECO:0000313" key="2">
    <source>
        <dbReference type="EMBL" id="RAJ19796.1"/>
    </source>
</evidence>
<dbReference type="Pfam" id="PF03235">
    <property type="entry name" value="GmrSD_N"/>
    <property type="match status" value="1"/>
</dbReference>
<protein>
    <submittedName>
        <fullName evidence="2">Uncharacterized protein DUF262</fullName>
    </submittedName>
</protein>
<accession>A0A327RS28</accession>
<evidence type="ECO:0000313" key="3">
    <source>
        <dbReference type="Proteomes" id="UP000248987"/>
    </source>
</evidence>
<dbReference type="RefSeq" id="WP_111625996.1">
    <property type="nucleotide sequence ID" value="NZ_QLLQ01000019.1"/>
</dbReference>
<organism evidence="2 3">
    <name type="scientific">Gelidibacter algens</name>
    <dbReference type="NCBI Taxonomy" id="49280"/>
    <lineage>
        <taxon>Bacteria</taxon>
        <taxon>Pseudomonadati</taxon>
        <taxon>Bacteroidota</taxon>
        <taxon>Flavobacteriia</taxon>
        <taxon>Flavobacteriales</taxon>
        <taxon>Flavobacteriaceae</taxon>
        <taxon>Gelidibacter</taxon>
    </lineage>
</organism>
<gene>
    <name evidence="2" type="ORF">LX77_03426</name>
</gene>
<dbReference type="Proteomes" id="UP000248987">
    <property type="component" value="Unassembled WGS sequence"/>
</dbReference>
<reference evidence="2 3" key="1">
    <citation type="submission" date="2018-06" db="EMBL/GenBank/DDBJ databases">
        <title>Genomic Encyclopedia of Archaeal and Bacterial Type Strains, Phase II (KMG-II): from individual species to whole genera.</title>
        <authorList>
            <person name="Goeker M."/>
        </authorList>
    </citation>
    <scope>NUCLEOTIDE SEQUENCE [LARGE SCALE GENOMIC DNA]</scope>
    <source>
        <strain evidence="2 3">DSM 12408</strain>
    </source>
</reference>
<dbReference type="EMBL" id="QLLQ01000019">
    <property type="protein sequence ID" value="RAJ19796.1"/>
    <property type="molecule type" value="Genomic_DNA"/>
</dbReference>
<feature type="domain" description="GmrSD restriction endonucleases N-terminal" evidence="1">
    <location>
        <begin position="9"/>
        <end position="234"/>
    </location>
</feature>
<evidence type="ECO:0000259" key="1">
    <source>
        <dbReference type="Pfam" id="PF03235"/>
    </source>
</evidence>
<sequence>MNNKYTFWQLCNSYDKIEVPIIQRDYAQGRSTPEVQRLRKKFVDEYLIKSILKDEAIELDFVYGSILIEIKEDEKRKIFIPLDGQQRLTTLFLLHFFIALKENRLNEIKNILQRFSYETRPSAHDFCKLLLEIRNIKDLSNIKSEIEDSVWFNDEWKKDPTVSGMLNMLQTLSKNENLINAPKGLLDKLIGENSNLVTFYFTDLDEFGLTENLYIRMNARGKMLTEFENFKSEFYKIIRYNHLLLEDVKDKIEYAWVDNLWDFRGENSYIIDSPFMQYLSFLTEMLYFKDAEFRAKQYESDFLDFRVLQEVYKKEDNLKFLIFSYDYMKEVKTYNESILWDGESLQSILKDILSGKRDTNQLYVFFSSLLYSFKDKPKENLNDFIRVVRNLIENTLDNSRREWPRLLSSLQNLISDDNVYQVLTRLDDESKLIGFNVEQRKEEVFKANLILEFKDYKELIFRIEDHRNFEGKIGNILLTPFVNSEEQFGENDLSSMIYKPKYFDLLEEIFDSYKQLANKDFNKIWGNMLTTGLYSQTYESRLVFSHLYREHPAILILAKKFAKSKLELNNYILKIQKEYILDLDKEYDDFSEIRNVKDQLYLYYILNERVFKLPLDNFFKNHNFNFGWLAKESGYKSLFSNGIDQCNSFPSKNPIFQVYNQQFRYNLGINRNNTIEIEVIGGTIKRNPFELLKKWAMENKK</sequence>
<keyword evidence="3" id="KW-1185">Reference proteome</keyword>
<name>A0A327RS28_9FLAO</name>
<proteinExistence type="predicted"/>